<dbReference type="AlphaFoldDB" id="A0A443QVG6"/>
<feature type="non-terminal residue" evidence="6">
    <location>
        <position position="330"/>
    </location>
</feature>
<evidence type="ECO:0000256" key="1">
    <source>
        <dbReference type="ARBA" id="ARBA00022723"/>
    </source>
</evidence>
<dbReference type="GO" id="GO:0003824">
    <property type="term" value="F:catalytic activity"/>
    <property type="evidence" value="ECO:0007669"/>
    <property type="project" value="InterPro"/>
</dbReference>
<evidence type="ECO:0000256" key="4">
    <source>
        <dbReference type="PROSITE-ProRule" id="PRU00146"/>
    </source>
</evidence>
<sequence length="330" mass="37675">MANVCLVCDLNENGKGNTLAKQGVQCSYCGRKAHSNCVNLNKETLDLIKKSKKNFKWFCDDCNDKLENGFKIGNDLNQIIIELKTQIESLSNTVKEILSKDSSRNNTMLEVLTELEERQQKEKNLIIFNITEPNDDNTQKRKENDMNTVKSIIDTIEPEIVCKVKNVIRLGKKDSKNRPIRVISIKNKLIDLELLISNENPDIIMLTETWLDQDHSKIINFKNYEILHKYNTSHKGGVSVLIKNSLNAHEILKNEQNFDDSVFFELNLPNSSIVIGCIYRSTSSDESNDINLIEFLKKVGNIKCQTIVCGDFNAPEVDWQSRIAQNNSYA</sequence>
<dbReference type="SUPFAM" id="SSF56219">
    <property type="entry name" value="DNase I-like"/>
    <property type="match status" value="1"/>
</dbReference>
<evidence type="ECO:0000256" key="3">
    <source>
        <dbReference type="ARBA" id="ARBA00022833"/>
    </source>
</evidence>
<dbReference type="GO" id="GO:0008270">
    <property type="term" value="F:zinc ion binding"/>
    <property type="evidence" value="ECO:0007669"/>
    <property type="project" value="UniProtKB-KW"/>
</dbReference>
<dbReference type="EMBL" id="NCKU01003745">
    <property type="protein sequence ID" value="RWS06999.1"/>
    <property type="molecule type" value="Genomic_DNA"/>
</dbReference>
<evidence type="ECO:0000313" key="6">
    <source>
        <dbReference type="EMBL" id="RWS06999.1"/>
    </source>
</evidence>
<feature type="domain" description="PHD-type" evidence="5">
    <location>
        <begin position="2"/>
        <end position="65"/>
    </location>
</feature>
<name>A0A443QVG6_9ACAR</name>
<dbReference type="GO" id="GO:0031012">
    <property type="term" value="C:extracellular matrix"/>
    <property type="evidence" value="ECO:0007669"/>
    <property type="project" value="TreeGrafter"/>
</dbReference>
<dbReference type="CDD" id="cd00029">
    <property type="entry name" value="C1"/>
    <property type="match status" value="1"/>
</dbReference>
<dbReference type="GO" id="GO:0061343">
    <property type="term" value="P:cell adhesion involved in heart morphogenesis"/>
    <property type="evidence" value="ECO:0007669"/>
    <property type="project" value="TreeGrafter"/>
</dbReference>
<dbReference type="InterPro" id="IPR001965">
    <property type="entry name" value="Znf_PHD"/>
</dbReference>
<dbReference type="InterPro" id="IPR019787">
    <property type="entry name" value="Znf_PHD-finger"/>
</dbReference>
<comment type="caution">
    <text evidence="6">The sequence shown here is derived from an EMBL/GenBank/DDBJ whole genome shotgun (WGS) entry which is preliminary data.</text>
</comment>
<evidence type="ECO:0000256" key="2">
    <source>
        <dbReference type="ARBA" id="ARBA00022771"/>
    </source>
</evidence>
<gene>
    <name evidence="6" type="ORF">B4U79_19058</name>
</gene>
<dbReference type="SMART" id="SM00249">
    <property type="entry name" value="PHD"/>
    <property type="match status" value="1"/>
</dbReference>
<evidence type="ECO:0000313" key="7">
    <source>
        <dbReference type="Proteomes" id="UP000285301"/>
    </source>
</evidence>
<keyword evidence="3" id="KW-0862">Zinc</keyword>
<dbReference type="GO" id="GO:0007508">
    <property type="term" value="P:larval heart development"/>
    <property type="evidence" value="ECO:0007669"/>
    <property type="project" value="TreeGrafter"/>
</dbReference>
<reference evidence="6 7" key="1">
    <citation type="journal article" date="2018" name="Gigascience">
        <title>Genomes of trombidid mites reveal novel predicted allergens and laterally-transferred genes associated with secondary metabolism.</title>
        <authorList>
            <person name="Dong X."/>
            <person name="Chaisiri K."/>
            <person name="Xia D."/>
            <person name="Armstrong S.D."/>
            <person name="Fang Y."/>
            <person name="Donnelly M.J."/>
            <person name="Kadowaki T."/>
            <person name="McGarry J.W."/>
            <person name="Darby A.C."/>
            <person name="Makepeace B.L."/>
        </authorList>
    </citation>
    <scope>NUCLEOTIDE SEQUENCE [LARGE SCALE GENOMIC DNA]</scope>
    <source>
        <strain evidence="6">UoL-WK</strain>
    </source>
</reference>
<dbReference type="InterPro" id="IPR036691">
    <property type="entry name" value="Endo/exonu/phosph_ase_sf"/>
</dbReference>
<dbReference type="OrthoDB" id="6436748at2759"/>
<protein>
    <recommendedName>
        <fullName evidence="5">PHD-type domain-containing protein</fullName>
    </recommendedName>
</protein>
<keyword evidence="7" id="KW-1185">Reference proteome</keyword>
<dbReference type="Gene3D" id="3.30.40.10">
    <property type="entry name" value="Zinc/RING finger domain, C3HC4 (zinc finger)"/>
    <property type="match status" value="1"/>
</dbReference>
<accession>A0A443QVG6</accession>
<dbReference type="PANTHER" id="PTHR33395:SF22">
    <property type="entry name" value="REVERSE TRANSCRIPTASE DOMAIN-CONTAINING PROTEIN"/>
    <property type="match status" value="1"/>
</dbReference>
<dbReference type="STRING" id="1965070.A0A443QVG6"/>
<keyword evidence="2 4" id="KW-0863">Zinc-finger</keyword>
<dbReference type="SUPFAM" id="SSF57903">
    <property type="entry name" value="FYVE/PHD zinc finger"/>
    <property type="match status" value="1"/>
</dbReference>
<dbReference type="InterPro" id="IPR013083">
    <property type="entry name" value="Znf_RING/FYVE/PHD"/>
</dbReference>
<proteinExistence type="predicted"/>
<dbReference type="InterPro" id="IPR011011">
    <property type="entry name" value="Znf_FYVE_PHD"/>
</dbReference>
<dbReference type="PROSITE" id="PS50016">
    <property type="entry name" value="ZF_PHD_2"/>
    <property type="match status" value="1"/>
</dbReference>
<dbReference type="Pfam" id="PF03372">
    <property type="entry name" value="Exo_endo_phos"/>
    <property type="match status" value="1"/>
</dbReference>
<dbReference type="Proteomes" id="UP000285301">
    <property type="component" value="Unassembled WGS sequence"/>
</dbReference>
<organism evidence="6 7">
    <name type="scientific">Dinothrombium tinctorium</name>
    <dbReference type="NCBI Taxonomy" id="1965070"/>
    <lineage>
        <taxon>Eukaryota</taxon>
        <taxon>Metazoa</taxon>
        <taxon>Ecdysozoa</taxon>
        <taxon>Arthropoda</taxon>
        <taxon>Chelicerata</taxon>
        <taxon>Arachnida</taxon>
        <taxon>Acari</taxon>
        <taxon>Acariformes</taxon>
        <taxon>Trombidiformes</taxon>
        <taxon>Prostigmata</taxon>
        <taxon>Anystina</taxon>
        <taxon>Parasitengona</taxon>
        <taxon>Trombidioidea</taxon>
        <taxon>Trombidiidae</taxon>
        <taxon>Dinothrombium</taxon>
    </lineage>
</organism>
<keyword evidence="1" id="KW-0479">Metal-binding</keyword>
<dbReference type="Gene3D" id="3.60.10.10">
    <property type="entry name" value="Endonuclease/exonuclease/phosphatase"/>
    <property type="match status" value="1"/>
</dbReference>
<dbReference type="PANTHER" id="PTHR33395">
    <property type="entry name" value="TRANSCRIPTASE, PUTATIVE-RELATED-RELATED"/>
    <property type="match status" value="1"/>
</dbReference>
<dbReference type="InterPro" id="IPR005135">
    <property type="entry name" value="Endo/exonuclease/phosphatase"/>
</dbReference>
<evidence type="ECO:0000259" key="5">
    <source>
        <dbReference type="PROSITE" id="PS50016"/>
    </source>
</evidence>